<dbReference type="GO" id="GO:0005737">
    <property type="term" value="C:cytoplasm"/>
    <property type="evidence" value="ECO:0007669"/>
    <property type="project" value="UniProtKB-SubCell"/>
</dbReference>
<dbReference type="PROSITE" id="PS00681">
    <property type="entry name" value="CHAPERONINS_CPN10"/>
    <property type="match status" value="1"/>
</dbReference>
<comment type="caution">
    <text evidence="5">The sequence shown here is derived from an EMBL/GenBank/DDBJ whole genome shotgun (WGS) entry which is preliminary data.</text>
</comment>
<gene>
    <name evidence="3" type="primary">groES</name>
    <name evidence="3" type="synonym">groS</name>
    <name evidence="5" type="ORF">ENK44_00645</name>
</gene>
<proteinExistence type="inferred from homology"/>
<dbReference type="PRINTS" id="PR00297">
    <property type="entry name" value="CHAPERONIN10"/>
</dbReference>
<dbReference type="Proteomes" id="UP000885779">
    <property type="component" value="Unassembled WGS sequence"/>
</dbReference>
<dbReference type="HAMAP" id="MF_00580">
    <property type="entry name" value="CH10"/>
    <property type="match status" value="1"/>
</dbReference>
<dbReference type="CDD" id="cd00320">
    <property type="entry name" value="cpn10"/>
    <property type="match status" value="1"/>
</dbReference>
<dbReference type="InterPro" id="IPR011032">
    <property type="entry name" value="GroES-like_sf"/>
</dbReference>
<keyword evidence="3" id="KW-0963">Cytoplasm</keyword>
<dbReference type="GO" id="GO:0005524">
    <property type="term" value="F:ATP binding"/>
    <property type="evidence" value="ECO:0007669"/>
    <property type="project" value="InterPro"/>
</dbReference>
<name>A0A7V4WTV2_CALAY</name>
<accession>A0A7V4WTV2</accession>
<dbReference type="GO" id="GO:0051082">
    <property type="term" value="F:unfolded protein binding"/>
    <property type="evidence" value="ECO:0007669"/>
    <property type="project" value="TreeGrafter"/>
</dbReference>
<dbReference type="FunFam" id="2.30.33.40:FF:000001">
    <property type="entry name" value="10 kDa chaperonin"/>
    <property type="match status" value="1"/>
</dbReference>
<dbReference type="Gene3D" id="2.30.33.40">
    <property type="entry name" value="GroES chaperonin"/>
    <property type="match status" value="1"/>
</dbReference>
<sequence length="95" mass="10614">MQIKPLSNRVLVQPILEEHKTEGGIIVPDTVEEKPIKGKIVAVGPGKLDKDGKRLPLEIKVNDTVLYSKYAGTEFKVDNKEYLIMNEDDILAVLN</sequence>
<dbReference type="GO" id="GO:0044183">
    <property type="term" value="F:protein folding chaperone"/>
    <property type="evidence" value="ECO:0007669"/>
    <property type="project" value="InterPro"/>
</dbReference>
<comment type="similarity">
    <text evidence="1 3 4">Belongs to the GroES chaperonin family.</text>
</comment>
<dbReference type="GO" id="GO:0046872">
    <property type="term" value="F:metal ion binding"/>
    <property type="evidence" value="ECO:0007669"/>
    <property type="project" value="TreeGrafter"/>
</dbReference>
<dbReference type="SUPFAM" id="SSF50129">
    <property type="entry name" value="GroES-like"/>
    <property type="match status" value="1"/>
</dbReference>
<evidence type="ECO:0000256" key="4">
    <source>
        <dbReference type="RuleBase" id="RU000535"/>
    </source>
</evidence>
<reference evidence="5" key="1">
    <citation type="journal article" date="2020" name="mSystems">
        <title>Genome- and Community-Level Interaction Insights into Carbon Utilization and Element Cycling Functions of Hydrothermarchaeota in Hydrothermal Sediment.</title>
        <authorList>
            <person name="Zhou Z."/>
            <person name="Liu Y."/>
            <person name="Xu W."/>
            <person name="Pan J."/>
            <person name="Luo Z.H."/>
            <person name="Li M."/>
        </authorList>
    </citation>
    <scope>NUCLEOTIDE SEQUENCE [LARGE SCALE GENOMIC DNA]</scope>
    <source>
        <strain evidence="5">HyVt-577</strain>
    </source>
</reference>
<evidence type="ECO:0000256" key="2">
    <source>
        <dbReference type="ARBA" id="ARBA00023186"/>
    </source>
</evidence>
<comment type="function">
    <text evidence="3 4">Together with the chaperonin GroEL, plays an essential role in assisting protein folding. The GroEL-GroES system forms a nano-cage that allows encapsulation of the non-native substrate proteins and provides a physical environment optimized to promote and accelerate protein folding. GroES binds to the apical surface of the GroEL ring, thereby capping the opening of the GroEL channel.</text>
</comment>
<dbReference type="Pfam" id="PF00166">
    <property type="entry name" value="Cpn10"/>
    <property type="match status" value="1"/>
</dbReference>
<organism evidence="5">
    <name type="scientific">Caldithrix abyssi</name>
    <dbReference type="NCBI Taxonomy" id="187145"/>
    <lineage>
        <taxon>Bacteria</taxon>
        <taxon>Pseudomonadati</taxon>
        <taxon>Calditrichota</taxon>
        <taxon>Calditrichia</taxon>
        <taxon>Calditrichales</taxon>
        <taxon>Calditrichaceae</taxon>
        <taxon>Caldithrix</taxon>
    </lineage>
</organism>
<comment type="subunit">
    <text evidence="3">Heptamer of 7 subunits arranged in a ring. Interacts with the chaperonin GroEL.</text>
</comment>
<dbReference type="InterPro" id="IPR020818">
    <property type="entry name" value="Chaperonin_GroES"/>
</dbReference>
<dbReference type="NCBIfam" id="NF001531">
    <property type="entry name" value="PRK00364.2-2"/>
    <property type="match status" value="1"/>
</dbReference>
<evidence type="ECO:0000256" key="3">
    <source>
        <dbReference type="HAMAP-Rule" id="MF_00580"/>
    </source>
</evidence>
<evidence type="ECO:0000313" key="5">
    <source>
        <dbReference type="EMBL" id="HGY54183.1"/>
    </source>
</evidence>
<dbReference type="InterPro" id="IPR037124">
    <property type="entry name" value="Chaperonin_GroES_sf"/>
</dbReference>
<dbReference type="PANTHER" id="PTHR10772">
    <property type="entry name" value="10 KDA HEAT SHOCK PROTEIN"/>
    <property type="match status" value="1"/>
</dbReference>
<evidence type="ECO:0000256" key="1">
    <source>
        <dbReference type="ARBA" id="ARBA00006975"/>
    </source>
</evidence>
<dbReference type="GO" id="GO:0051087">
    <property type="term" value="F:protein-folding chaperone binding"/>
    <property type="evidence" value="ECO:0007669"/>
    <property type="project" value="TreeGrafter"/>
</dbReference>
<dbReference type="PANTHER" id="PTHR10772:SF58">
    <property type="entry name" value="CO-CHAPERONIN GROES"/>
    <property type="match status" value="1"/>
</dbReference>
<dbReference type="NCBIfam" id="NF001533">
    <property type="entry name" value="PRK00364.2-4"/>
    <property type="match status" value="1"/>
</dbReference>
<dbReference type="EMBL" id="DRQG01000007">
    <property type="protein sequence ID" value="HGY54183.1"/>
    <property type="molecule type" value="Genomic_DNA"/>
</dbReference>
<dbReference type="InterPro" id="IPR018369">
    <property type="entry name" value="Chaprnonin_Cpn10_CS"/>
</dbReference>
<comment type="subcellular location">
    <subcellularLocation>
        <location evidence="3">Cytoplasm</location>
    </subcellularLocation>
</comment>
<keyword evidence="2 3" id="KW-0143">Chaperone</keyword>
<dbReference type="AlphaFoldDB" id="A0A7V4WTV2"/>
<protein>
    <recommendedName>
        <fullName evidence="3">Co-chaperonin GroES</fullName>
    </recommendedName>
    <alternativeName>
        <fullName evidence="3">10 kDa chaperonin</fullName>
    </alternativeName>
    <alternativeName>
        <fullName evidence="3">Chaperonin-10</fullName>
        <shortName evidence="3">Cpn10</shortName>
    </alternativeName>
</protein>
<dbReference type="SMART" id="SM00883">
    <property type="entry name" value="Cpn10"/>
    <property type="match status" value="1"/>
</dbReference>